<dbReference type="EMBL" id="JAPHNI010001970">
    <property type="protein sequence ID" value="KAJ8104507.1"/>
    <property type="molecule type" value="Genomic_DNA"/>
</dbReference>
<gene>
    <name evidence="1" type="ORF">OPT61_g10721</name>
</gene>
<protein>
    <submittedName>
        <fullName evidence="1">Uncharacterized protein</fullName>
    </submittedName>
</protein>
<evidence type="ECO:0000313" key="2">
    <source>
        <dbReference type="Proteomes" id="UP001153331"/>
    </source>
</evidence>
<accession>A0ACC2HN82</accession>
<organism evidence="1 2">
    <name type="scientific">Boeremia exigua</name>
    <dbReference type="NCBI Taxonomy" id="749465"/>
    <lineage>
        <taxon>Eukaryota</taxon>
        <taxon>Fungi</taxon>
        <taxon>Dikarya</taxon>
        <taxon>Ascomycota</taxon>
        <taxon>Pezizomycotina</taxon>
        <taxon>Dothideomycetes</taxon>
        <taxon>Pleosporomycetidae</taxon>
        <taxon>Pleosporales</taxon>
        <taxon>Pleosporineae</taxon>
        <taxon>Didymellaceae</taxon>
        <taxon>Boeremia</taxon>
    </lineage>
</organism>
<proteinExistence type="predicted"/>
<sequence>MNSLNALANIGTPPASPARSRRGSEGNVLQAQPRSGLSQSADNARADIASLDEKLEGAMASGRAGGSGTSTTYAPASEHEKTPLLNHSNGPFEQSKPRKRWLFPKRIYEVPGRMLLLRRGRALLLGGTSISSDSSRQRSATKEDSFQDNALV</sequence>
<dbReference type="Proteomes" id="UP001153331">
    <property type="component" value="Unassembled WGS sequence"/>
</dbReference>
<comment type="caution">
    <text evidence="1">The sequence shown here is derived from an EMBL/GenBank/DDBJ whole genome shotgun (WGS) entry which is preliminary data.</text>
</comment>
<name>A0ACC2HN82_9PLEO</name>
<reference evidence="1" key="1">
    <citation type="submission" date="2022-11" db="EMBL/GenBank/DDBJ databases">
        <title>Genome Sequence of Boeremia exigua.</title>
        <authorList>
            <person name="Buettner E."/>
        </authorList>
    </citation>
    <scope>NUCLEOTIDE SEQUENCE</scope>
    <source>
        <strain evidence="1">CU02</strain>
    </source>
</reference>
<evidence type="ECO:0000313" key="1">
    <source>
        <dbReference type="EMBL" id="KAJ8104507.1"/>
    </source>
</evidence>
<keyword evidence="2" id="KW-1185">Reference proteome</keyword>